<evidence type="ECO:0000313" key="2">
    <source>
        <dbReference type="Proteomes" id="UP001597106"/>
    </source>
</evidence>
<keyword evidence="2" id="KW-1185">Reference proteome</keyword>
<gene>
    <name evidence="1" type="ORF">ACFQ1T_09260</name>
</gene>
<accession>A0ABW3GH60</accession>
<sequence>MTNLNEESFGIDLIPKSLDDVIRRNRDQLKLERVSLNDLVHLNSNLKFTCINGVIQDAFFYKRVISAHPIEHVFLVGFIQNDEGKNAYHTSPIKYFDKQNNAVLTASGSYYLIESYLIGEPKLDFLLHICSVAHRDNWGAFFGVLEVFY</sequence>
<dbReference type="EMBL" id="JBHTJW010000002">
    <property type="protein sequence ID" value="MFD0929964.1"/>
    <property type="molecule type" value="Genomic_DNA"/>
</dbReference>
<reference evidence="2" key="1">
    <citation type="journal article" date="2019" name="Int. J. Syst. Evol. Microbiol.">
        <title>The Global Catalogue of Microorganisms (GCM) 10K type strain sequencing project: providing services to taxonomists for standard genome sequencing and annotation.</title>
        <authorList>
            <consortium name="The Broad Institute Genomics Platform"/>
            <consortium name="The Broad Institute Genome Sequencing Center for Infectious Disease"/>
            <person name="Wu L."/>
            <person name="Ma J."/>
        </authorList>
    </citation>
    <scope>NUCLEOTIDE SEQUENCE [LARGE SCALE GENOMIC DNA]</scope>
    <source>
        <strain evidence="2">CCUG 59685</strain>
    </source>
</reference>
<dbReference type="RefSeq" id="WP_194741765.1">
    <property type="nucleotide sequence ID" value="NZ_JBHTJW010000002.1"/>
</dbReference>
<protein>
    <submittedName>
        <fullName evidence="1">Uncharacterized protein</fullName>
    </submittedName>
</protein>
<name>A0ABW3GH60_9PROT</name>
<comment type="caution">
    <text evidence="1">The sequence shown here is derived from an EMBL/GenBank/DDBJ whole genome shotgun (WGS) entry which is preliminary data.</text>
</comment>
<dbReference type="Proteomes" id="UP001597106">
    <property type="component" value="Unassembled WGS sequence"/>
</dbReference>
<organism evidence="1 2">
    <name type="scientific">Methylophilus glucosoxydans</name>
    <dbReference type="NCBI Taxonomy" id="752553"/>
    <lineage>
        <taxon>Bacteria</taxon>
        <taxon>Pseudomonadati</taxon>
        <taxon>Pseudomonadota</taxon>
        <taxon>Betaproteobacteria</taxon>
        <taxon>Nitrosomonadales</taxon>
        <taxon>Methylophilaceae</taxon>
        <taxon>Methylophilus</taxon>
    </lineage>
</organism>
<proteinExistence type="predicted"/>
<evidence type="ECO:0000313" key="1">
    <source>
        <dbReference type="EMBL" id="MFD0929964.1"/>
    </source>
</evidence>